<keyword evidence="1" id="KW-0812">Transmembrane</keyword>
<gene>
    <name evidence="2" type="ORF">RPMA_09090</name>
</gene>
<feature type="transmembrane region" description="Helical" evidence="1">
    <location>
        <begin position="76"/>
        <end position="100"/>
    </location>
</feature>
<evidence type="ECO:0000256" key="1">
    <source>
        <dbReference type="SAM" id="Phobius"/>
    </source>
</evidence>
<keyword evidence="3" id="KW-1185">Reference proteome</keyword>
<dbReference type="RefSeq" id="WP_211912506.1">
    <property type="nucleotide sequence ID" value="NZ_CP036498.1"/>
</dbReference>
<keyword evidence="1" id="KW-1133">Transmembrane helix</keyword>
<proteinExistence type="predicted"/>
<organism evidence="2 3">
    <name type="scientific">Tardiphaga alba</name>
    <dbReference type="NCBI Taxonomy" id="340268"/>
    <lineage>
        <taxon>Bacteria</taxon>
        <taxon>Pseudomonadati</taxon>
        <taxon>Pseudomonadota</taxon>
        <taxon>Alphaproteobacteria</taxon>
        <taxon>Hyphomicrobiales</taxon>
        <taxon>Nitrobacteraceae</taxon>
        <taxon>Tardiphaga</taxon>
    </lineage>
</organism>
<feature type="transmembrane region" description="Helical" evidence="1">
    <location>
        <begin position="32"/>
        <end position="56"/>
    </location>
</feature>
<keyword evidence="1" id="KW-0472">Membrane</keyword>
<evidence type="ECO:0000313" key="3">
    <source>
        <dbReference type="Proteomes" id="UP000682843"/>
    </source>
</evidence>
<dbReference type="EMBL" id="CP036498">
    <property type="protein sequence ID" value="QUS38962.1"/>
    <property type="molecule type" value="Genomic_DNA"/>
</dbReference>
<reference evidence="2 3" key="1">
    <citation type="submission" date="2019-02" db="EMBL/GenBank/DDBJ databases">
        <title>Emended description of the genus Rhodopseudomonas and description of Rhodopseudomonas albus sp. nov., a non-phototrophic, heavy-metal-tolerant bacterium isolated from garden soil.</title>
        <authorList>
            <person name="Bao Z."/>
            <person name="Cao W.W."/>
            <person name="Sato Y."/>
            <person name="Nishizawa T."/>
            <person name="Zhao J."/>
            <person name="Guo Y."/>
            <person name="Ohta H."/>
        </authorList>
    </citation>
    <scope>NUCLEOTIDE SEQUENCE [LARGE SCALE GENOMIC DNA]</scope>
    <source>
        <strain evidence="2 3">SK50-23</strain>
    </source>
</reference>
<name>A0ABX8A6V2_9BRAD</name>
<dbReference type="Proteomes" id="UP000682843">
    <property type="component" value="Chromosome"/>
</dbReference>
<evidence type="ECO:0000313" key="2">
    <source>
        <dbReference type="EMBL" id="QUS38962.1"/>
    </source>
</evidence>
<sequence length="110" mass="12358">MTTMSESCNLKMYNAGGLHVANSRDLTLFKTFLAHILTATVLFICIAAAAVTLETLADWIEARHYSAVLSIGCHAAAYYIFASDIVFLIFFLTVEVLKFGREVWRSFKRQ</sequence>
<accession>A0ABX8A6V2</accession>
<protein>
    <submittedName>
        <fullName evidence="2">Uncharacterized protein</fullName>
    </submittedName>
</protein>